<dbReference type="InterPro" id="IPR023395">
    <property type="entry name" value="MCP_dom_sf"/>
</dbReference>
<evidence type="ECO:0000256" key="2">
    <source>
        <dbReference type="ARBA" id="ARBA00006375"/>
    </source>
</evidence>
<feature type="repeat" description="Solcar" evidence="8">
    <location>
        <begin position="345"/>
        <end position="438"/>
    </location>
</feature>
<comment type="similarity">
    <text evidence="2 9">Belongs to the mitochondrial carrier (TC 2.A.29) family.</text>
</comment>
<evidence type="ECO:0000256" key="5">
    <source>
        <dbReference type="ARBA" id="ARBA00022737"/>
    </source>
</evidence>
<dbReference type="Gene3D" id="1.50.40.10">
    <property type="entry name" value="Mitochondrial carrier domain"/>
    <property type="match status" value="2"/>
</dbReference>
<evidence type="ECO:0000313" key="12">
    <source>
        <dbReference type="Proteomes" id="UP001054857"/>
    </source>
</evidence>
<feature type="repeat" description="Solcar" evidence="8">
    <location>
        <begin position="57"/>
        <end position="142"/>
    </location>
</feature>
<dbReference type="Proteomes" id="UP001054857">
    <property type="component" value="Unassembled WGS sequence"/>
</dbReference>
<dbReference type="PROSITE" id="PS50920">
    <property type="entry name" value="SOLCAR"/>
    <property type="match status" value="3"/>
</dbReference>
<evidence type="ECO:0000313" key="11">
    <source>
        <dbReference type="EMBL" id="GFR49742.1"/>
    </source>
</evidence>
<dbReference type="InterPro" id="IPR018108">
    <property type="entry name" value="MCP_transmembrane"/>
</dbReference>
<organism evidence="11 12">
    <name type="scientific">Astrephomene gubernaculifera</name>
    <dbReference type="NCBI Taxonomy" id="47775"/>
    <lineage>
        <taxon>Eukaryota</taxon>
        <taxon>Viridiplantae</taxon>
        <taxon>Chlorophyta</taxon>
        <taxon>core chlorophytes</taxon>
        <taxon>Chlorophyceae</taxon>
        <taxon>CS clade</taxon>
        <taxon>Chlamydomonadales</taxon>
        <taxon>Astrephomenaceae</taxon>
        <taxon>Astrephomene</taxon>
    </lineage>
</organism>
<evidence type="ECO:0000256" key="3">
    <source>
        <dbReference type="ARBA" id="ARBA00022448"/>
    </source>
</evidence>
<protein>
    <recommendedName>
        <fullName evidence="13">Mitochondrial carrier protein</fullName>
    </recommendedName>
</protein>
<keyword evidence="6" id="KW-1133">Transmembrane helix</keyword>
<keyword evidence="4 8" id="KW-0812">Transmembrane</keyword>
<keyword evidence="7 8" id="KW-0472">Membrane</keyword>
<name>A0AAD3DYU7_9CHLO</name>
<evidence type="ECO:0008006" key="13">
    <source>
        <dbReference type="Google" id="ProtNLM"/>
    </source>
</evidence>
<reference evidence="11 12" key="1">
    <citation type="journal article" date="2021" name="Sci. Rep.">
        <title>Genome sequencing of the multicellular alga Astrephomene provides insights into convergent evolution of germ-soma differentiation.</title>
        <authorList>
            <person name="Yamashita S."/>
            <person name="Yamamoto K."/>
            <person name="Matsuzaki R."/>
            <person name="Suzuki S."/>
            <person name="Yamaguchi H."/>
            <person name="Hirooka S."/>
            <person name="Minakuchi Y."/>
            <person name="Miyagishima S."/>
            <person name="Kawachi M."/>
            <person name="Toyoda A."/>
            <person name="Nozaki H."/>
        </authorList>
    </citation>
    <scope>NUCLEOTIDE SEQUENCE [LARGE SCALE GENOMIC DNA]</scope>
    <source>
        <strain evidence="11 12">NIES-4017</strain>
    </source>
</reference>
<feature type="repeat" description="Solcar" evidence="8">
    <location>
        <begin position="238"/>
        <end position="322"/>
    </location>
</feature>
<keyword evidence="3 9" id="KW-0813">Transport</keyword>
<gene>
    <name evidence="11" type="ORF">Agub_g11899</name>
</gene>
<sequence length="446" mass="47079">MTNFLKGLNMHTPRHRAQMARVAALATCGCVASVAMQRAARPNVRPRQEAPRKFLMPQPLVDAICGAVGEVSQIILLYPLETIKVRCQSDGISAVAVVSALLRNGWNAQVVRELYAGLGSATALSVVVGAMHWFTFCAAKRTALGVMQRQQQEQQGQGQGQQQQGGQLLDGGRGATSALSCSSSSSSDSSSSSSGVATAHLHVSSGHHMHDEEVRLTAGGSAGEPDGSSGGASPSDVHMLATANMVGATAGAILTALVEGPLELFRHQAQAGIISGNLFKEMGHVVRTQGPMGLYWGFLPYCFESFPYDISELATYSQLRDVYNQAVSRADAATSKLFGRDSKIPTQVWDIAIGAAAGSAATLISMPFDVVKTYMQTHATDAISLSAGAQVMAFLRTGVWMVQARGPGALWVGVLPRLAQQVPSCTICWWAVEACQQALKPYTAAS</sequence>
<dbReference type="EMBL" id="BMAR01000032">
    <property type="protein sequence ID" value="GFR49742.1"/>
    <property type="molecule type" value="Genomic_DNA"/>
</dbReference>
<feature type="compositionally biased region" description="Low complexity" evidence="10">
    <location>
        <begin position="177"/>
        <end position="194"/>
    </location>
</feature>
<dbReference type="PANTHER" id="PTHR45667">
    <property type="entry name" value="S-ADENOSYLMETHIONINE MITOCHONDRIAL CARRIER PROTEIN"/>
    <property type="match status" value="1"/>
</dbReference>
<evidence type="ECO:0000256" key="8">
    <source>
        <dbReference type="PROSITE-ProRule" id="PRU00282"/>
    </source>
</evidence>
<feature type="region of interest" description="Disordered" evidence="10">
    <location>
        <begin position="217"/>
        <end position="236"/>
    </location>
</feature>
<evidence type="ECO:0000256" key="10">
    <source>
        <dbReference type="SAM" id="MobiDB-lite"/>
    </source>
</evidence>
<dbReference type="Pfam" id="PF00153">
    <property type="entry name" value="Mito_carr"/>
    <property type="match status" value="3"/>
</dbReference>
<dbReference type="AlphaFoldDB" id="A0AAD3DYU7"/>
<comment type="subcellular location">
    <subcellularLocation>
        <location evidence="1">Membrane</location>
        <topology evidence="1">Multi-pass membrane protein</topology>
    </subcellularLocation>
</comment>
<evidence type="ECO:0000256" key="9">
    <source>
        <dbReference type="RuleBase" id="RU000488"/>
    </source>
</evidence>
<feature type="region of interest" description="Disordered" evidence="10">
    <location>
        <begin position="150"/>
        <end position="198"/>
    </location>
</feature>
<evidence type="ECO:0000256" key="6">
    <source>
        <dbReference type="ARBA" id="ARBA00022989"/>
    </source>
</evidence>
<dbReference type="GO" id="GO:0016020">
    <property type="term" value="C:membrane"/>
    <property type="evidence" value="ECO:0007669"/>
    <property type="project" value="UniProtKB-SubCell"/>
</dbReference>
<comment type="caution">
    <text evidence="11">The sequence shown here is derived from an EMBL/GenBank/DDBJ whole genome shotgun (WGS) entry which is preliminary data.</text>
</comment>
<evidence type="ECO:0000256" key="1">
    <source>
        <dbReference type="ARBA" id="ARBA00004141"/>
    </source>
</evidence>
<evidence type="ECO:0000256" key="7">
    <source>
        <dbReference type="ARBA" id="ARBA00023136"/>
    </source>
</evidence>
<evidence type="ECO:0000256" key="4">
    <source>
        <dbReference type="ARBA" id="ARBA00022692"/>
    </source>
</evidence>
<accession>A0AAD3DYU7</accession>
<dbReference type="SUPFAM" id="SSF103506">
    <property type="entry name" value="Mitochondrial carrier"/>
    <property type="match status" value="1"/>
</dbReference>
<keyword evidence="5" id="KW-0677">Repeat</keyword>
<feature type="compositionally biased region" description="Low complexity" evidence="10">
    <location>
        <begin position="223"/>
        <end position="236"/>
    </location>
</feature>
<proteinExistence type="inferred from homology"/>
<keyword evidence="12" id="KW-1185">Reference proteome</keyword>
<feature type="compositionally biased region" description="Low complexity" evidence="10">
    <location>
        <begin position="150"/>
        <end position="167"/>
    </location>
</feature>